<feature type="disulfide bond" evidence="10">
    <location>
        <begin position="562"/>
        <end position="579"/>
    </location>
</feature>
<protein>
    <submittedName>
        <fullName evidence="13">Regulation of embryonic development</fullName>
    </submittedName>
</protein>
<comment type="subcellular location">
    <subcellularLocation>
        <location evidence="1">Secreted</location>
        <location evidence="1">Extracellular space</location>
        <location evidence="1">Extracellular matrix</location>
        <location evidence="1">Basement membrane</location>
    </subcellularLocation>
</comment>
<dbReference type="InterPro" id="IPR002049">
    <property type="entry name" value="LE_dom"/>
</dbReference>
<feature type="region of interest" description="Disordered" evidence="11">
    <location>
        <begin position="1"/>
        <end position="31"/>
    </location>
</feature>
<dbReference type="GO" id="GO:0009887">
    <property type="term" value="P:animal organ morphogenesis"/>
    <property type="evidence" value="ECO:0007669"/>
    <property type="project" value="TreeGrafter"/>
</dbReference>
<evidence type="ECO:0000256" key="5">
    <source>
        <dbReference type="ARBA" id="ARBA00022737"/>
    </source>
</evidence>
<keyword evidence="2" id="KW-0964">Secreted</keyword>
<dbReference type="PROSITE" id="PS00652">
    <property type="entry name" value="TNFR_NGFR_1"/>
    <property type="match status" value="1"/>
</dbReference>
<proteinExistence type="predicted"/>
<dbReference type="FunFam" id="2.10.25.10:FF:000083">
    <property type="entry name" value="Laminin subunit alpha"/>
    <property type="match status" value="1"/>
</dbReference>
<keyword evidence="3" id="KW-0272">Extracellular matrix</keyword>
<feature type="disulfide bond" evidence="10">
    <location>
        <begin position="560"/>
        <end position="572"/>
    </location>
</feature>
<evidence type="ECO:0000256" key="4">
    <source>
        <dbReference type="ARBA" id="ARBA00022729"/>
    </source>
</evidence>
<evidence type="ECO:0000256" key="9">
    <source>
        <dbReference type="ARBA" id="ARBA00023292"/>
    </source>
</evidence>
<name>A0A9X0CF39_9CNID</name>
<dbReference type="GO" id="GO:0016477">
    <property type="term" value="P:cell migration"/>
    <property type="evidence" value="ECO:0007669"/>
    <property type="project" value="TreeGrafter"/>
</dbReference>
<evidence type="ECO:0000256" key="1">
    <source>
        <dbReference type="ARBA" id="ARBA00004302"/>
    </source>
</evidence>
<evidence type="ECO:0000313" key="13">
    <source>
        <dbReference type="EMBL" id="KAJ7333744.1"/>
    </source>
</evidence>
<comment type="caution">
    <text evidence="13">The sequence shown here is derived from an EMBL/GenBank/DDBJ whole genome shotgun (WGS) entry which is preliminary data.</text>
</comment>
<evidence type="ECO:0000259" key="12">
    <source>
        <dbReference type="PROSITE" id="PS50027"/>
    </source>
</evidence>
<dbReference type="Proteomes" id="UP001163046">
    <property type="component" value="Unassembled WGS sequence"/>
</dbReference>
<dbReference type="PROSITE" id="PS50027">
    <property type="entry name" value="EGF_LAM_2"/>
    <property type="match status" value="3"/>
</dbReference>
<dbReference type="SUPFAM" id="SSF57196">
    <property type="entry name" value="EGF/Laminin"/>
    <property type="match status" value="3"/>
</dbReference>
<keyword evidence="6" id="KW-0084">Basement membrane</keyword>
<evidence type="ECO:0000256" key="3">
    <source>
        <dbReference type="ARBA" id="ARBA00022530"/>
    </source>
</evidence>
<evidence type="ECO:0000256" key="6">
    <source>
        <dbReference type="ARBA" id="ARBA00022869"/>
    </source>
</evidence>
<feature type="domain" description="Laminin EGF-like" evidence="12">
    <location>
        <begin position="560"/>
        <end position="605"/>
    </location>
</feature>
<dbReference type="SMART" id="SM00180">
    <property type="entry name" value="EGF_Lam"/>
    <property type="match status" value="4"/>
</dbReference>
<keyword evidence="4" id="KW-0732">Signal</keyword>
<dbReference type="FunFam" id="2.10.25.10:FF:000407">
    <property type="entry name" value="Laminin subunit alpha-3"/>
    <property type="match status" value="1"/>
</dbReference>
<evidence type="ECO:0000256" key="11">
    <source>
        <dbReference type="SAM" id="MobiDB-lite"/>
    </source>
</evidence>
<dbReference type="GO" id="GO:0043256">
    <property type="term" value="C:laminin complex"/>
    <property type="evidence" value="ECO:0007669"/>
    <property type="project" value="TreeGrafter"/>
</dbReference>
<feature type="disulfide bond" evidence="10">
    <location>
        <begin position="720"/>
        <end position="729"/>
    </location>
</feature>
<dbReference type="GO" id="GO:0034446">
    <property type="term" value="P:substrate adhesion-dependent cell spreading"/>
    <property type="evidence" value="ECO:0007669"/>
    <property type="project" value="TreeGrafter"/>
</dbReference>
<dbReference type="PANTHER" id="PTHR10574">
    <property type="entry name" value="NETRIN/LAMININ-RELATED"/>
    <property type="match status" value="1"/>
</dbReference>
<keyword evidence="5" id="KW-0677">Repeat</keyword>
<dbReference type="PANTHER" id="PTHR10574:SF197">
    <property type="entry name" value="LAMININ SUBUNIT BETA-1 ISOFORM X1"/>
    <property type="match status" value="1"/>
</dbReference>
<evidence type="ECO:0000313" key="14">
    <source>
        <dbReference type="Proteomes" id="UP001163046"/>
    </source>
</evidence>
<comment type="caution">
    <text evidence="10">Lacks conserved residue(s) required for the propagation of feature annotation.</text>
</comment>
<dbReference type="FunFam" id="2.10.25.10:FF:000090">
    <property type="entry name" value="laminin subunit alpha"/>
    <property type="match status" value="1"/>
</dbReference>
<accession>A0A9X0CF39</accession>
<organism evidence="13 14">
    <name type="scientific">Desmophyllum pertusum</name>
    <dbReference type="NCBI Taxonomy" id="174260"/>
    <lineage>
        <taxon>Eukaryota</taxon>
        <taxon>Metazoa</taxon>
        <taxon>Cnidaria</taxon>
        <taxon>Anthozoa</taxon>
        <taxon>Hexacorallia</taxon>
        <taxon>Scleractinia</taxon>
        <taxon>Caryophylliina</taxon>
        <taxon>Caryophylliidae</taxon>
        <taxon>Desmophyllum</taxon>
    </lineage>
</organism>
<dbReference type="PROSITE" id="PS01248">
    <property type="entry name" value="EGF_LAM_1"/>
    <property type="match status" value="2"/>
</dbReference>
<dbReference type="EMBL" id="MU827785">
    <property type="protein sequence ID" value="KAJ7333744.1"/>
    <property type="molecule type" value="Genomic_DNA"/>
</dbReference>
<keyword evidence="14" id="KW-1185">Reference proteome</keyword>
<dbReference type="GO" id="GO:0007411">
    <property type="term" value="P:axon guidance"/>
    <property type="evidence" value="ECO:0007669"/>
    <property type="project" value="TreeGrafter"/>
</dbReference>
<dbReference type="GO" id="GO:0009888">
    <property type="term" value="P:tissue development"/>
    <property type="evidence" value="ECO:0007669"/>
    <property type="project" value="TreeGrafter"/>
</dbReference>
<dbReference type="InterPro" id="IPR001368">
    <property type="entry name" value="TNFR/NGFR_Cys_rich_reg"/>
</dbReference>
<dbReference type="GO" id="GO:0070831">
    <property type="term" value="P:basement membrane assembly"/>
    <property type="evidence" value="ECO:0007669"/>
    <property type="project" value="TreeGrafter"/>
</dbReference>
<dbReference type="AlphaFoldDB" id="A0A9X0CF39"/>
<feature type="domain" description="Laminin EGF-like" evidence="12">
    <location>
        <begin position="696"/>
        <end position="749"/>
    </location>
</feature>
<dbReference type="OrthoDB" id="6020644at2759"/>
<gene>
    <name evidence="13" type="primary">LAMA3_4</name>
    <name evidence="13" type="ORF">OS493_015832</name>
</gene>
<reference evidence="13" key="1">
    <citation type="submission" date="2023-01" db="EMBL/GenBank/DDBJ databases">
        <title>Genome assembly of the deep-sea coral Lophelia pertusa.</title>
        <authorList>
            <person name="Herrera S."/>
            <person name="Cordes E."/>
        </authorList>
    </citation>
    <scope>NUCLEOTIDE SEQUENCE</scope>
    <source>
        <strain evidence="13">USNM1676648</strain>
        <tissue evidence="13">Polyp</tissue>
    </source>
</reference>
<evidence type="ECO:0000256" key="8">
    <source>
        <dbReference type="ARBA" id="ARBA00023180"/>
    </source>
</evidence>
<dbReference type="Pfam" id="PF00053">
    <property type="entry name" value="EGF_laminin"/>
    <property type="match status" value="4"/>
</dbReference>
<dbReference type="PRINTS" id="PR00011">
    <property type="entry name" value="EGFLAMININ"/>
</dbReference>
<dbReference type="CDD" id="cd00055">
    <property type="entry name" value="EGF_Lam"/>
    <property type="match status" value="4"/>
</dbReference>
<evidence type="ECO:0000256" key="7">
    <source>
        <dbReference type="ARBA" id="ARBA00023157"/>
    </source>
</evidence>
<feature type="compositionally biased region" description="Low complexity" evidence="11">
    <location>
        <begin position="21"/>
        <end position="31"/>
    </location>
</feature>
<evidence type="ECO:0000256" key="2">
    <source>
        <dbReference type="ARBA" id="ARBA00022525"/>
    </source>
</evidence>
<keyword evidence="9 10" id="KW-0424">Laminin EGF-like domain</keyword>
<feature type="disulfide bond" evidence="10">
    <location>
        <begin position="671"/>
        <end position="680"/>
    </location>
</feature>
<sequence>MAELEDSTAVPTKQGSVPGQDVLSPDVSLSSDGTPARFGFDESVFPGYSWRGYATMSDLQRALKVTLDIPKTARYHIVFRSITNESSPVTGEVMLTPKGGVGSKQSSKVTFPVKQAGSANVDAHHTVGDKGMATQFMLTKGQWDLVLVLPPASVLLDYVVALPQKYYEAYQLEDKVTKPCQVNGINTLCNQFSYLSTEKPGLYTTELETGYIIRSSGLTPTQLFEDEAVLQQLDFSAMALLDDRQNRVTADFNIPKSGKYVLVMQYYHPSDDKIKLDAYLRYPQGTQRGAFNLQSCNYKFGCRQVAVDNTDAVKVFHVTELQRMVVTLLGRDISSPIAVDSITAIPIDIWKLDFIAPSILCTTQGSECIPPSYPIPKGAFKIEADGNDPNQPQPPNKQDLTAKLQYLEGPKIHVLAGAVPKPGQYAAIVHYYQPNHASFESDVSVTSDRALDGSMKFHYCPHASGCRSVIRNLNASPFFNIGRDSVALEFTIPENSSTWIDYVLLVPQDVFTEELQEDAPVPLTQEFLDSCSIDGVSDTKFCKDSVFSLTTSFNNGSLSCDCNPKGSFNGNCEKSGGQCSCRQNVIGRTCSRCKTGYYGFPNCRKCRCVFCNEITGACDCPPKTVGPNCEFCLQGTCCYDPILGCQDCGCERFGVIGGNIACNPNTGQCNCKPSHTGKKCNKCATGYYDYPLCQKCEKCDPRGVDSRICDGDSDDGTCFCKPGVTGPRCDQCKAGRFNLDANNPDGCSECWCNGLSDTCDSGNKYW</sequence>
<dbReference type="InterPro" id="IPR050440">
    <property type="entry name" value="Laminin/Netrin_ECM"/>
</dbReference>
<keyword evidence="7 10" id="KW-1015">Disulfide bond</keyword>
<keyword evidence="8" id="KW-0325">Glycoprotein</keyword>
<feature type="disulfide bond" evidence="10">
    <location>
        <begin position="581"/>
        <end position="590"/>
    </location>
</feature>
<dbReference type="Gene3D" id="2.10.25.10">
    <property type="entry name" value="Laminin"/>
    <property type="match status" value="3"/>
</dbReference>
<feature type="domain" description="Laminin EGF-like" evidence="12">
    <location>
        <begin position="648"/>
        <end position="695"/>
    </location>
</feature>
<evidence type="ECO:0000256" key="10">
    <source>
        <dbReference type="PROSITE-ProRule" id="PRU00460"/>
    </source>
</evidence>